<evidence type="ECO:0000256" key="1">
    <source>
        <dbReference type="ARBA" id="ARBA00001947"/>
    </source>
</evidence>
<evidence type="ECO:0000256" key="9">
    <source>
        <dbReference type="ARBA" id="ARBA00023049"/>
    </source>
</evidence>
<dbReference type="InterPro" id="IPR008915">
    <property type="entry name" value="Peptidase_M50"/>
</dbReference>
<evidence type="ECO:0000256" key="11">
    <source>
        <dbReference type="SAM" id="MobiDB-lite"/>
    </source>
</evidence>
<name>A0ABM8HCB2_9MICO</name>
<comment type="similarity">
    <text evidence="3">Belongs to the peptidase M50B family.</text>
</comment>
<feature type="domain" description="PDZ" evidence="14">
    <location>
        <begin position="180"/>
        <end position="231"/>
    </location>
</feature>
<dbReference type="InterPro" id="IPR036034">
    <property type="entry name" value="PDZ_sf"/>
</dbReference>
<evidence type="ECO:0000259" key="14">
    <source>
        <dbReference type="Pfam" id="PF17820"/>
    </source>
</evidence>
<keyword evidence="4" id="KW-0645">Protease</keyword>
<gene>
    <name evidence="15" type="ORF">GCM10025872_22650</name>
</gene>
<evidence type="ECO:0000256" key="3">
    <source>
        <dbReference type="ARBA" id="ARBA00007931"/>
    </source>
</evidence>
<dbReference type="InterPro" id="IPR041489">
    <property type="entry name" value="PDZ_6"/>
</dbReference>
<evidence type="ECO:0000313" key="15">
    <source>
        <dbReference type="EMBL" id="BDZ58608.1"/>
    </source>
</evidence>
<dbReference type="InterPro" id="IPR004387">
    <property type="entry name" value="Pept_M50_Zn"/>
</dbReference>
<sequence length="444" mass="47471">MMYLLGVLLMALGVAASIALHELGHLVPAKKFGVRTTQYMIGFGPTIWSRRRGETEYGFKAIPLGGYIRMIGMLPPRQDDGGRLRTSSTGRMSQLTDRAREDSFDEIREGDENRVFYKLPVWKKVVIMMGGPLMNLLIATVLLVGVACVIGLPQQTSARVAGVNECLPVTVAQGEKPPVCDPDNQSPAWKAGLKPGDVFVSVAGEPVRTTLEATSLINDNAGRATPVVVAREGKNVELTVTPEPREMPKRDERGVRVLTMTGQPVMEQVGMIGVSIQVGSKVTERRPFTQAPAIVGEGVKQTAAVFLRIPQKMVGVYYAAFGDGQRDLNGPVSVVGVGRVAGDVASAADSTGSVVVMLLTLLASLNLALFVFNMLPLLPLDGGHIAGALWEGIKRPIARARGVKGPVYADVTKALPLAYGVSIVLIVMAGLLIYADIVNPIRLN</sequence>
<comment type="subcellular location">
    <subcellularLocation>
        <location evidence="2">Membrane</location>
        <topology evidence="2">Multi-pass membrane protein</topology>
    </subcellularLocation>
</comment>
<keyword evidence="6" id="KW-0378">Hydrolase</keyword>
<dbReference type="Pfam" id="PF02163">
    <property type="entry name" value="Peptidase_M50"/>
    <property type="match status" value="1"/>
</dbReference>
<accession>A0ABM8HCB2</accession>
<dbReference type="Pfam" id="PF17820">
    <property type="entry name" value="PDZ_6"/>
    <property type="match status" value="1"/>
</dbReference>
<proteinExistence type="inferred from homology"/>
<feature type="transmembrane region" description="Helical" evidence="12">
    <location>
        <begin position="125"/>
        <end position="152"/>
    </location>
</feature>
<feature type="region of interest" description="Disordered" evidence="11">
    <location>
        <begin position="78"/>
        <end position="99"/>
    </location>
</feature>
<evidence type="ECO:0000256" key="8">
    <source>
        <dbReference type="ARBA" id="ARBA00022989"/>
    </source>
</evidence>
<dbReference type="PANTHER" id="PTHR42837">
    <property type="entry name" value="REGULATOR OF SIGMA-E PROTEASE RSEP"/>
    <property type="match status" value="1"/>
</dbReference>
<keyword evidence="10 12" id="KW-0472">Membrane</keyword>
<comment type="cofactor">
    <cofactor evidence="1">
        <name>Zn(2+)</name>
        <dbReference type="ChEBI" id="CHEBI:29105"/>
    </cofactor>
</comment>
<evidence type="ECO:0000259" key="13">
    <source>
        <dbReference type="Pfam" id="PF02163"/>
    </source>
</evidence>
<evidence type="ECO:0000256" key="12">
    <source>
        <dbReference type="SAM" id="Phobius"/>
    </source>
</evidence>
<feature type="transmembrane region" description="Helical" evidence="12">
    <location>
        <begin position="354"/>
        <end position="375"/>
    </location>
</feature>
<evidence type="ECO:0000256" key="5">
    <source>
        <dbReference type="ARBA" id="ARBA00022692"/>
    </source>
</evidence>
<evidence type="ECO:0000256" key="6">
    <source>
        <dbReference type="ARBA" id="ARBA00022801"/>
    </source>
</evidence>
<evidence type="ECO:0000256" key="10">
    <source>
        <dbReference type="ARBA" id="ARBA00023136"/>
    </source>
</evidence>
<keyword evidence="8 12" id="KW-1133">Transmembrane helix</keyword>
<dbReference type="Gene3D" id="2.30.42.10">
    <property type="match status" value="1"/>
</dbReference>
<feature type="compositionally biased region" description="Polar residues" evidence="11">
    <location>
        <begin position="85"/>
        <end position="96"/>
    </location>
</feature>
<feature type="transmembrane region" description="Helical" evidence="12">
    <location>
        <begin position="417"/>
        <end position="435"/>
    </location>
</feature>
<dbReference type="CDD" id="cd06163">
    <property type="entry name" value="S2P-M50_PDZ_RseP-like"/>
    <property type="match status" value="1"/>
</dbReference>
<protein>
    <submittedName>
        <fullName evidence="15">Peptidase</fullName>
    </submittedName>
</protein>
<feature type="domain" description="Peptidase M50" evidence="13">
    <location>
        <begin position="11"/>
        <end position="402"/>
    </location>
</feature>
<keyword evidence="7" id="KW-0862">Zinc</keyword>
<dbReference type="EMBL" id="AP027735">
    <property type="protein sequence ID" value="BDZ58608.1"/>
    <property type="molecule type" value="Genomic_DNA"/>
</dbReference>
<keyword evidence="5 12" id="KW-0812">Transmembrane</keyword>
<organism evidence="15">
    <name type="scientific">Barrientosiimonas endolithica</name>
    <dbReference type="NCBI Taxonomy" id="1535208"/>
    <lineage>
        <taxon>Bacteria</taxon>
        <taxon>Bacillati</taxon>
        <taxon>Actinomycetota</taxon>
        <taxon>Actinomycetes</taxon>
        <taxon>Micrococcales</taxon>
        <taxon>Dermacoccaceae</taxon>
        <taxon>Barrientosiimonas</taxon>
    </lineage>
</organism>
<evidence type="ECO:0000256" key="7">
    <source>
        <dbReference type="ARBA" id="ARBA00022833"/>
    </source>
</evidence>
<reference evidence="15" key="2">
    <citation type="submission" date="2023-02" db="EMBL/GenBank/DDBJ databases">
        <authorList>
            <person name="Sun Q."/>
            <person name="Mori K."/>
        </authorList>
    </citation>
    <scope>NUCLEOTIDE SEQUENCE</scope>
    <source>
        <strain evidence="15">NBRC 110608</strain>
    </source>
</reference>
<dbReference type="SUPFAM" id="SSF50156">
    <property type="entry name" value="PDZ domain-like"/>
    <property type="match status" value="1"/>
</dbReference>
<evidence type="ECO:0000256" key="4">
    <source>
        <dbReference type="ARBA" id="ARBA00022670"/>
    </source>
</evidence>
<keyword evidence="9" id="KW-0482">Metalloprotease</keyword>
<dbReference type="PANTHER" id="PTHR42837:SF2">
    <property type="entry name" value="MEMBRANE METALLOPROTEASE ARASP2, CHLOROPLASTIC-RELATED"/>
    <property type="match status" value="1"/>
</dbReference>
<reference evidence="15" key="1">
    <citation type="journal article" date="2014" name="Int. J. Syst. Evol. Microbiol.">
        <title>Complete genome of a new Firmicutes species belonging to the dominant human colonic microbiota ('Ruminococcus bicirculans') reveals two chromosomes and a selective capacity to utilize plant glucans.</title>
        <authorList>
            <consortium name="NISC Comparative Sequencing Program"/>
            <person name="Wegmann U."/>
            <person name="Louis P."/>
            <person name="Goesmann A."/>
            <person name="Henrissat B."/>
            <person name="Duncan S.H."/>
            <person name="Flint H.J."/>
        </authorList>
    </citation>
    <scope>NUCLEOTIDE SEQUENCE</scope>
    <source>
        <strain evidence="15">NBRC 110608</strain>
    </source>
</reference>
<evidence type="ECO:0000256" key="2">
    <source>
        <dbReference type="ARBA" id="ARBA00004141"/>
    </source>
</evidence>